<evidence type="ECO:0000256" key="4">
    <source>
        <dbReference type="ARBA" id="ARBA00022827"/>
    </source>
</evidence>
<feature type="domain" description="Glucose-methanol-choline oxidoreductase N-terminal" evidence="6">
    <location>
        <begin position="161"/>
        <end position="184"/>
    </location>
</feature>
<dbReference type="PROSITE" id="PS00623">
    <property type="entry name" value="GMC_OXRED_1"/>
    <property type="match status" value="1"/>
</dbReference>
<dbReference type="SUPFAM" id="SSF51905">
    <property type="entry name" value="FAD/NAD(P)-binding domain"/>
    <property type="match status" value="3"/>
</dbReference>
<sequence length="1727" mass="190039">MTMVSLFLDMPAIKFFEYSVPQLLHRNTLFTVFACSILRFNSGTVAMELTHAKLSFVVALIALLLYSFNVKDPKLTVDHINSTYDYIIVGGGSAGCVLAARLSVLLIEAGGEETGNDNIQIPAAALGLWKSQWDWAYLTTPQKNLGFASEGDDNRHLWPRGKVLGGSSSINMMQYVRGSRYNYDEWKEEGCDGWGYEDVLPYFLKSEDIRIDDLKDSLYHNFIGPLVVTKDNSIPIWKLDAGKELGYKEIDYNGEDQIGFGGSQVNIKDPSSESTVVQFLRPAMHRTKLHVGVDAHVTKVLIEGKIARGVSLVKNNKKQTVYAEKEVILSTGAIGSPQILMLSGVGPRAHLEGLNIPVVMDLPVGQNMEDHVYAFTPATMNSFEGFTGPKAESISSKAKYLLFGTVPLTMSGDAGTAFINSSKCKTEYPDTQFHLFATLPLLEMAHYSPTRGAGILPDEWIDGFLIINLILHPRSTGFVMLESDDPFDYPVIDSNYFENEEDIQQMIEIMRKGLQLLNVPVCSHFKFLSDEHLKCYIQHFAVTNYHPTSTCRMGSSYDPNSVLDPQLRVKGIKNLRMADASVMPHVTSGNTDAPTIMIAEKAADMIRGIDSVAKLHKKWNLLNILIVIGALFAYKNTVKNFKQTVENVDSTYDYIIIGAGSAGCVLAARLSEDPNNRVLLLEAGGEELDNANISIPAAALNAWNTSADWVYITTPQKNSGFAQIGDENRHYWPRGKGIGGSNNLNIMQYVRGSRYQGCDGWGYDDVLPYFLKSEDIRIDDLKKSRYHNSGGPLAVIKDTVFPIWKRFVDGGKELGYDEVDYNGAEQIGFGGSQVNVRDGTRGSTATQFLRPSMGRPNLHVVVNAHVTTVVIDNKVATGVAFVKDNRKQIVSASREVILSAGAIGSPQILMLSGVGPQKHLNNLNIPVVVDLPVGQNMEDHIYSFIPGTMNTSEGLTGPKVESLSSIGQYLMFGTGPLSTTGLVGTAFIKSSKCKTKYPDIQFHLFATLIIEELAKYSPNGAKGLFPVDWVDSFALLTILLHPKSKGFVELKSNDPFNYPIIEPNYFEQEEDMHIMIEIMRKGLELLNTKSFRELGTQVDRLKVPVCSHTTYLSDEHLKCFIQHFAVTTYHPTSTCRMGSLNDPNTVVDTELRVKGINNLRVVDASVMPHVTSGNTNAPTIMIAEKAADMIRGIDIIIAIGALFAYKYIAKNTKLTVENVNSTYDYIIIGAGSAGCVLAARLSEDPNNRVLLLEAGGEETDNANISIPAAAFTSGEAGCDGWGYDDVLPYFLKSEDIRIDDLKNSRFHNSGGPLAVIKDTVFPIWKRFVDGGKELGYDEVDYNGAEQIGFGRSQVNVRDGARGSTAAQFLRPSMGRSNLHVVVNAHVTTVVIDNKVATGVAFVKDNRKQIVSASREVILSAGAIGSPQILMLSGVGPQKHLNNLNIPVVVDLPVGQNMEDHIYSFIPGTMNTSEGLTGPKVESLSSIGQYLMFGTGPLSTTGLVWTAFIKSSKCKTMYPDIQFHLFATLIIEELAKYSPNGAKGLFPVDWVDSFALLTILLHPKSKGFVELKSNDPFDYPIIEPNYFEQEEDMHMMMESMRKGLELLNTNSFSEIGTQVDRLNVPVCSHTTYLSDEHLKCFIQHFAATVYHPTSTCRMGSLNDPITVVDTKLRVKGIKNLRVVDASVMPHVTSGNTNAPTIMIAEKAADMIRGIDSVAKLRNKLKQTA</sequence>
<dbReference type="PANTHER" id="PTHR11552:SF147">
    <property type="entry name" value="CHOLINE DEHYDROGENASE, MITOCHONDRIAL"/>
    <property type="match status" value="1"/>
</dbReference>
<keyword evidence="4 5" id="KW-0274">FAD</keyword>
<protein>
    <submittedName>
        <fullName evidence="8">CHDH-like protein</fullName>
    </submittedName>
</protein>
<evidence type="ECO:0000313" key="8">
    <source>
        <dbReference type="EMBL" id="WAR09769.1"/>
    </source>
</evidence>
<comment type="cofactor">
    <cofactor evidence="1">
        <name>FAD</name>
        <dbReference type="ChEBI" id="CHEBI:57692"/>
    </cofactor>
</comment>
<dbReference type="EMBL" id="CP111018">
    <property type="protein sequence ID" value="WAR09769.1"/>
    <property type="molecule type" value="Genomic_DNA"/>
</dbReference>
<evidence type="ECO:0000259" key="7">
    <source>
        <dbReference type="PROSITE" id="PS00624"/>
    </source>
</evidence>
<proteinExistence type="inferred from homology"/>
<dbReference type="Pfam" id="PF00732">
    <property type="entry name" value="GMC_oxred_N"/>
    <property type="match status" value="3"/>
</dbReference>
<dbReference type="InterPro" id="IPR012132">
    <property type="entry name" value="GMC_OxRdtase"/>
</dbReference>
<dbReference type="Gene3D" id="3.30.560.10">
    <property type="entry name" value="Glucose Oxidase, domain 3"/>
    <property type="match status" value="3"/>
</dbReference>
<feature type="domain" description="Glucose-methanol-choline oxidoreductase N-terminal" evidence="7">
    <location>
        <begin position="1421"/>
        <end position="1435"/>
    </location>
</feature>
<evidence type="ECO:0000256" key="5">
    <source>
        <dbReference type="RuleBase" id="RU003968"/>
    </source>
</evidence>
<organism evidence="8 9">
    <name type="scientific">Mya arenaria</name>
    <name type="common">Soft-shell clam</name>
    <dbReference type="NCBI Taxonomy" id="6604"/>
    <lineage>
        <taxon>Eukaryota</taxon>
        <taxon>Metazoa</taxon>
        <taxon>Spiralia</taxon>
        <taxon>Lophotrochozoa</taxon>
        <taxon>Mollusca</taxon>
        <taxon>Bivalvia</taxon>
        <taxon>Autobranchia</taxon>
        <taxon>Heteroconchia</taxon>
        <taxon>Euheterodonta</taxon>
        <taxon>Imparidentia</taxon>
        <taxon>Neoheterodontei</taxon>
        <taxon>Myida</taxon>
        <taxon>Myoidea</taxon>
        <taxon>Myidae</taxon>
        <taxon>Mya</taxon>
    </lineage>
</organism>
<dbReference type="PANTHER" id="PTHR11552">
    <property type="entry name" value="GLUCOSE-METHANOL-CHOLINE GMC OXIDOREDUCTASE"/>
    <property type="match status" value="1"/>
</dbReference>
<evidence type="ECO:0000256" key="2">
    <source>
        <dbReference type="ARBA" id="ARBA00010790"/>
    </source>
</evidence>
<dbReference type="Proteomes" id="UP001164746">
    <property type="component" value="Chromosome 7"/>
</dbReference>
<evidence type="ECO:0000313" key="9">
    <source>
        <dbReference type="Proteomes" id="UP001164746"/>
    </source>
</evidence>
<reference evidence="8" key="1">
    <citation type="submission" date="2022-11" db="EMBL/GenBank/DDBJ databases">
        <title>Centuries of genome instability and evolution in soft-shell clam transmissible cancer (bioRxiv).</title>
        <authorList>
            <person name="Hart S.F.M."/>
            <person name="Yonemitsu M.A."/>
            <person name="Giersch R.M."/>
            <person name="Beal B.F."/>
            <person name="Arriagada G."/>
            <person name="Davis B.W."/>
            <person name="Ostrander E.A."/>
            <person name="Goff S.P."/>
            <person name="Metzger M.J."/>
        </authorList>
    </citation>
    <scope>NUCLEOTIDE SEQUENCE</scope>
    <source>
        <strain evidence="8">MELC-2E11</strain>
        <tissue evidence="8">Siphon/mantle</tissue>
    </source>
</reference>
<keyword evidence="9" id="KW-1185">Reference proteome</keyword>
<dbReference type="PROSITE" id="PS00624">
    <property type="entry name" value="GMC_OXRED_2"/>
    <property type="match status" value="3"/>
</dbReference>
<evidence type="ECO:0000259" key="6">
    <source>
        <dbReference type="PROSITE" id="PS00623"/>
    </source>
</evidence>
<evidence type="ECO:0000256" key="1">
    <source>
        <dbReference type="ARBA" id="ARBA00001974"/>
    </source>
</evidence>
<evidence type="ECO:0000256" key="3">
    <source>
        <dbReference type="ARBA" id="ARBA00022630"/>
    </source>
</evidence>
<keyword evidence="3 5" id="KW-0285">Flavoprotein</keyword>
<gene>
    <name evidence="8" type="ORF">MAR_034845</name>
</gene>
<dbReference type="Gene3D" id="3.50.50.60">
    <property type="entry name" value="FAD/NAD(P)-binding domain"/>
    <property type="match status" value="4"/>
</dbReference>
<dbReference type="Pfam" id="PF05199">
    <property type="entry name" value="GMC_oxred_C"/>
    <property type="match status" value="3"/>
</dbReference>
<dbReference type="InterPro" id="IPR036188">
    <property type="entry name" value="FAD/NAD-bd_sf"/>
</dbReference>
<dbReference type="InterPro" id="IPR007867">
    <property type="entry name" value="GMC_OxRtase_C"/>
</dbReference>
<dbReference type="InterPro" id="IPR000172">
    <property type="entry name" value="GMC_OxRdtase_N"/>
</dbReference>
<dbReference type="SUPFAM" id="SSF54373">
    <property type="entry name" value="FAD-linked reductases, C-terminal domain"/>
    <property type="match status" value="3"/>
</dbReference>
<name>A0ABY7EMZ5_MYAAR</name>
<feature type="domain" description="Glucose-methanol-choline oxidoreductase N-terminal" evidence="7">
    <location>
        <begin position="901"/>
        <end position="915"/>
    </location>
</feature>
<feature type="domain" description="Glucose-methanol-choline oxidoreductase N-terminal" evidence="7">
    <location>
        <begin position="332"/>
        <end position="346"/>
    </location>
</feature>
<comment type="similarity">
    <text evidence="2 5">Belongs to the GMC oxidoreductase family.</text>
</comment>
<accession>A0ABY7EMZ5</accession>